<comment type="caution">
    <text evidence="2">The sequence shown here is derived from an EMBL/GenBank/DDBJ whole genome shotgun (WGS) entry which is preliminary data.</text>
</comment>
<evidence type="ECO:0000313" key="2">
    <source>
        <dbReference type="EMBL" id="TNC61186.1"/>
    </source>
</evidence>
<evidence type="ECO:0000256" key="1">
    <source>
        <dbReference type="SAM" id="MobiDB-lite"/>
    </source>
</evidence>
<feature type="compositionally biased region" description="Low complexity" evidence="1">
    <location>
        <begin position="105"/>
        <end position="129"/>
    </location>
</feature>
<dbReference type="Proteomes" id="UP000305709">
    <property type="component" value="Unassembled WGS sequence"/>
</dbReference>
<dbReference type="EMBL" id="VDFV01000070">
    <property type="protein sequence ID" value="TNC61186.1"/>
    <property type="molecule type" value="Genomic_DNA"/>
</dbReference>
<gene>
    <name evidence="2" type="ORF">FHG71_21390</name>
</gene>
<reference evidence="2 3" key="1">
    <citation type="submission" date="2019-06" db="EMBL/GenBank/DDBJ databases">
        <authorList>
            <person name="Jiang L."/>
        </authorList>
    </citation>
    <scope>NUCLEOTIDE SEQUENCE [LARGE SCALE GENOMIC DNA]</scope>
    <source>
        <strain evidence="2 3">YIM 48858</strain>
    </source>
</reference>
<name>A0A5C4N3U7_9RHOB</name>
<protein>
    <submittedName>
        <fullName evidence="2">Uncharacterized protein</fullName>
    </submittedName>
</protein>
<dbReference type="AlphaFoldDB" id="A0A5C4N3U7"/>
<feature type="region of interest" description="Disordered" evidence="1">
    <location>
        <begin position="292"/>
        <end position="324"/>
    </location>
</feature>
<accession>A0A5C4N3U7</accession>
<feature type="region of interest" description="Disordered" evidence="1">
    <location>
        <begin position="102"/>
        <end position="141"/>
    </location>
</feature>
<feature type="region of interest" description="Disordered" evidence="1">
    <location>
        <begin position="227"/>
        <end position="267"/>
    </location>
</feature>
<organism evidence="2 3">
    <name type="scientific">Rubellimicrobium roseum</name>
    <dbReference type="NCBI Taxonomy" id="687525"/>
    <lineage>
        <taxon>Bacteria</taxon>
        <taxon>Pseudomonadati</taxon>
        <taxon>Pseudomonadota</taxon>
        <taxon>Alphaproteobacteria</taxon>
        <taxon>Rhodobacterales</taxon>
        <taxon>Roseobacteraceae</taxon>
        <taxon>Rubellimicrobium</taxon>
    </lineage>
</organism>
<proteinExistence type="predicted"/>
<keyword evidence="3" id="KW-1185">Reference proteome</keyword>
<sequence>MSRPPPSAYKTRNWPAYNEVLRLRRGLHGAALRLAGERPVTLSLLVRSACRASNRARLGRAHSYVVACGRALAPVAPATPREYRGGVRCGVTCPRVATQEGAGIRLRSSPSGGAAAARPPPSSRLLPPSWDRQAGSGAGWPSGLAAPVNTCGHDKGGHQLGLGARVQAIESAVVLSRTIPFQFVRRELPPFGQGCRSGALPGVQNLGAQIGRDQVPQGGKLIERVVRHQTSRGQIQDDGERRSASPRLPKPRSGAGRGSWAAVPGPRWARSWPGDMRDAKVCSPTPWRINRAPRKSFRSRSCAAPGVRSSLTRDLPTPKTNNPTRQRWVECWDRCR</sequence>
<evidence type="ECO:0000313" key="3">
    <source>
        <dbReference type="Proteomes" id="UP000305709"/>
    </source>
</evidence>